<dbReference type="SUPFAM" id="SSF52540">
    <property type="entry name" value="P-loop containing nucleoside triphosphate hydrolases"/>
    <property type="match status" value="1"/>
</dbReference>
<dbReference type="PANTHER" id="PTHR37816:SF3">
    <property type="entry name" value="MODULATES DNA TOPOLOGY"/>
    <property type="match status" value="1"/>
</dbReference>
<sequence>MKKVMIIGSPGAGKSTLANQLESKLLLPVIHLDAIFWKPGWKATPKLEFRQQLSNIMKEDAWIIDGTFGSTIDQRLKVADTVIFLQYSRYLCVSRALKRRMMYHKKTRPDMVDGCEEKMDLDFLKWIWHFSRDQAPDILHKLNKLQTSKNIIILSSPKETKRWLDNIEPS</sequence>
<reference evidence="1 2" key="1">
    <citation type="journal article" date="1979" name="Int. J. Syst. Evol. Microbiol.">
        <title>Bacillus globisporus subsp. marinus subsp. nov.</title>
        <authorList>
            <person name="Liu H."/>
        </authorList>
    </citation>
    <scope>NUCLEOTIDE SEQUENCE [LARGE SCALE GENOMIC DNA]</scope>
    <source>
        <strain evidence="1 2">DSM 1297</strain>
    </source>
</reference>
<dbReference type="InterPro" id="IPR027417">
    <property type="entry name" value="P-loop_NTPase"/>
</dbReference>
<name>A0ABV3Q4P8_9BACL</name>
<evidence type="ECO:0000313" key="2">
    <source>
        <dbReference type="Proteomes" id="UP001556040"/>
    </source>
</evidence>
<evidence type="ECO:0000313" key="1">
    <source>
        <dbReference type="EMBL" id="MEW9502319.1"/>
    </source>
</evidence>
<dbReference type="RefSeq" id="WP_367779812.1">
    <property type="nucleotide sequence ID" value="NZ_JBFMIA010000009.1"/>
</dbReference>
<dbReference type="InterPro" id="IPR052922">
    <property type="entry name" value="Cytidylate_Kinase-2"/>
</dbReference>
<dbReference type="Proteomes" id="UP001556040">
    <property type="component" value="Unassembled WGS sequence"/>
</dbReference>
<keyword evidence="2" id="KW-1185">Reference proteome</keyword>
<gene>
    <name evidence="1" type="ORF">AB1471_10985</name>
</gene>
<comment type="caution">
    <text evidence="1">The sequence shown here is derived from an EMBL/GenBank/DDBJ whole genome shotgun (WGS) entry which is preliminary data.</text>
</comment>
<protein>
    <submittedName>
        <fullName evidence="1">DNA topology modulation protein</fullName>
    </submittedName>
</protein>
<proteinExistence type="predicted"/>
<dbReference type="Gene3D" id="3.40.50.300">
    <property type="entry name" value="P-loop containing nucleotide triphosphate hydrolases"/>
    <property type="match status" value="1"/>
</dbReference>
<dbReference type="NCBIfam" id="NF005994">
    <property type="entry name" value="PRK08118.1"/>
    <property type="match status" value="1"/>
</dbReference>
<organism evidence="1 2">
    <name type="scientific">Jeotgalibacillus marinus</name>
    <dbReference type="NCBI Taxonomy" id="86667"/>
    <lineage>
        <taxon>Bacteria</taxon>
        <taxon>Bacillati</taxon>
        <taxon>Bacillota</taxon>
        <taxon>Bacilli</taxon>
        <taxon>Bacillales</taxon>
        <taxon>Caryophanaceae</taxon>
        <taxon>Jeotgalibacillus</taxon>
    </lineage>
</organism>
<accession>A0ABV3Q4P8</accession>
<dbReference type="EMBL" id="JBFMIA010000009">
    <property type="protein sequence ID" value="MEW9502319.1"/>
    <property type="molecule type" value="Genomic_DNA"/>
</dbReference>
<dbReference type="PANTHER" id="PTHR37816">
    <property type="entry name" value="YALI0E33011P"/>
    <property type="match status" value="1"/>
</dbReference>